<keyword evidence="3" id="KW-1185">Reference proteome</keyword>
<feature type="transmembrane region" description="Helical" evidence="1">
    <location>
        <begin position="186"/>
        <end position="208"/>
    </location>
</feature>
<organism evidence="2 3">
    <name type="scientific">Microbacterium panaciterrae</name>
    <dbReference type="NCBI Taxonomy" id="985759"/>
    <lineage>
        <taxon>Bacteria</taxon>
        <taxon>Bacillati</taxon>
        <taxon>Actinomycetota</taxon>
        <taxon>Actinomycetes</taxon>
        <taxon>Micrococcales</taxon>
        <taxon>Microbacteriaceae</taxon>
        <taxon>Microbacterium</taxon>
    </lineage>
</organism>
<name>A0ABP8P5E0_9MICO</name>
<feature type="transmembrane region" description="Helical" evidence="1">
    <location>
        <begin position="115"/>
        <end position="135"/>
    </location>
</feature>
<proteinExistence type="predicted"/>
<dbReference type="SUPFAM" id="SSF103473">
    <property type="entry name" value="MFS general substrate transporter"/>
    <property type="match status" value="1"/>
</dbReference>
<accession>A0ABP8P5E0</accession>
<evidence type="ECO:0000256" key="1">
    <source>
        <dbReference type="SAM" id="Phobius"/>
    </source>
</evidence>
<feature type="transmembrane region" description="Helical" evidence="1">
    <location>
        <begin position="90"/>
        <end position="109"/>
    </location>
</feature>
<feature type="transmembrane region" description="Helical" evidence="1">
    <location>
        <begin position="308"/>
        <end position="328"/>
    </location>
</feature>
<dbReference type="InterPro" id="IPR036259">
    <property type="entry name" value="MFS_trans_sf"/>
</dbReference>
<comment type="caution">
    <text evidence="2">The sequence shown here is derived from an EMBL/GenBank/DDBJ whole genome shotgun (WGS) entry which is preliminary data.</text>
</comment>
<feature type="transmembrane region" description="Helical" evidence="1">
    <location>
        <begin position="377"/>
        <end position="400"/>
    </location>
</feature>
<keyword evidence="1" id="KW-1133">Transmembrane helix</keyword>
<keyword evidence="1" id="KW-0472">Membrane</keyword>
<feature type="transmembrane region" description="Helical" evidence="1">
    <location>
        <begin position="334"/>
        <end position="356"/>
    </location>
</feature>
<dbReference type="Proteomes" id="UP001500731">
    <property type="component" value="Unassembled WGS sequence"/>
</dbReference>
<gene>
    <name evidence="2" type="ORF">GCM10023171_08500</name>
</gene>
<feature type="transmembrane region" description="Helical" evidence="1">
    <location>
        <begin position="21"/>
        <end position="44"/>
    </location>
</feature>
<keyword evidence="1" id="KW-0812">Transmembrane</keyword>
<dbReference type="Gene3D" id="1.20.1250.20">
    <property type="entry name" value="MFS general substrate transporter like domains"/>
    <property type="match status" value="2"/>
</dbReference>
<dbReference type="PANTHER" id="PTHR11328">
    <property type="entry name" value="MAJOR FACILITATOR SUPERFAMILY DOMAIN-CONTAINING PROTEIN"/>
    <property type="match status" value="1"/>
</dbReference>
<feature type="transmembrane region" description="Helical" evidence="1">
    <location>
        <begin position="50"/>
        <end position="69"/>
    </location>
</feature>
<dbReference type="Pfam" id="PF13347">
    <property type="entry name" value="MFS_2"/>
    <property type="match status" value="1"/>
</dbReference>
<dbReference type="RefSeq" id="WP_345184678.1">
    <property type="nucleotide sequence ID" value="NZ_BAABGP010000005.1"/>
</dbReference>
<feature type="transmembrane region" description="Helical" evidence="1">
    <location>
        <begin position="156"/>
        <end position="174"/>
    </location>
</feature>
<evidence type="ECO:0000313" key="2">
    <source>
        <dbReference type="EMBL" id="GAA4480917.1"/>
    </source>
</evidence>
<feature type="transmembrane region" description="Helical" evidence="1">
    <location>
        <begin position="420"/>
        <end position="443"/>
    </location>
</feature>
<evidence type="ECO:0000313" key="3">
    <source>
        <dbReference type="Proteomes" id="UP001500731"/>
    </source>
</evidence>
<feature type="transmembrane region" description="Helical" evidence="1">
    <location>
        <begin position="247"/>
        <end position="271"/>
    </location>
</feature>
<dbReference type="InterPro" id="IPR039672">
    <property type="entry name" value="MFS_2"/>
</dbReference>
<feature type="transmembrane region" description="Helical" evidence="1">
    <location>
        <begin position="277"/>
        <end position="296"/>
    </location>
</feature>
<reference evidence="3" key="1">
    <citation type="journal article" date="2019" name="Int. J. Syst. Evol. Microbiol.">
        <title>The Global Catalogue of Microorganisms (GCM) 10K type strain sequencing project: providing services to taxonomists for standard genome sequencing and annotation.</title>
        <authorList>
            <consortium name="The Broad Institute Genomics Platform"/>
            <consortium name="The Broad Institute Genome Sequencing Center for Infectious Disease"/>
            <person name="Wu L."/>
            <person name="Ma J."/>
        </authorList>
    </citation>
    <scope>NUCLEOTIDE SEQUENCE [LARGE SCALE GENOMIC DNA]</scope>
    <source>
        <strain evidence="3">JCM 17839</strain>
    </source>
</reference>
<sequence length="458" mass="48175">MSIAARPERASTRLPARTIARYAVGSLGTGGFSTLPGLVLAYFLTDNLGVAAILAGAIVTLAKIWDVIIDPVIGAWSDRSLIRTGSRKRFMLIGGFTLPVFFALTFAVPPAFGPVAGVICVLIAFLTTATSFSLFQVPYIALPAELTPRYDERTRLLSWRVIVLTVTILLFGGGGPELRRITGDPVTGYLLMGIVAGVVIGVGMLIAARTADDAVVAPAAVAHVGIRAQYAAGFAAVRRSLPFRALLGTYLLQALATGTMLAGAQYVATWVMHSESAVTLLFIALVAPAVIATPGWERLSRRIGKERALRIASVLYLLAAASLLLALWSPGSWIYVSVAFAGVAYAGMQTLPMAMLPDVISHDERQTGPGQAGTFTGMWTAAETVGFALGTTVVAVVLALTGYVSRTAADASSVVQPGSAVAGIVVIFSVLPAVLMLLSLFALNRYRLRRIDIDGPDL</sequence>
<dbReference type="PANTHER" id="PTHR11328:SF24">
    <property type="entry name" value="MAJOR FACILITATOR SUPERFAMILY (MFS) PROFILE DOMAIN-CONTAINING PROTEIN"/>
    <property type="match status" value="1"/>
</dbReference>
<protein>
    <submittedName>
        <fullName evidence="2">MFS transporter</fullName>
    </submittedName>
</protein>
<dbReference type="EMBL" id="BAABGP010000005">
    <property type="protein sequence ID" value="GAA4480917.1"/>
    <property type="molecule type" value="Genomic_DNA"/>
</dbReference>